<dbReference type="GO" id="GO:0015074">
    <property type="term" value="P:DNA integration"/>
    <property type="evidence" value="ECO:0007669"/>
    <property type="project" value="InterPro"/>
</dbReference>
<evidence type="ECO:0000256" key="20">
    <source>
        <dbReference type="SAM" id="Phobius"/>
    </source>
</evidence>
<dbReference type="GO" id="GO:0005634">
    <property type="term" value="C:nucleus"/>
    <property type="evidence" value="ECO:0007669"/>
    <property type="project" value="UniProtKB-SubCell"/>
</dbReference>
<feature type="disulfide bond" evidence="18">
    <location>
        <begin position="1370"/>
        <end position="1382"/>
    </location>
</feature>
<dbReference type="InterPro" id="IPR000276">
    <property type="entry name" value="GPCR_Rhodpsn"/>
</dbReference>
<evidence type="ECO:0000256" key="10">
    <source>
        <dbReference type="ARBA" id="ARBA00022759"/>
    </source>
</evidence>
<dbReference type="Gene3D" id="3.30.70.270">
    <property type="match status" value="2"/>
</dbReference>
<protein>
    <submittedName>
        <fullName evidence="25">G-protein coupled receptor GRL101</fullName>
    </submittedName>
</protein>
<organism evidence="25 26">
    <name type="scientific">Mytilus edulis</name>
    <name type="common">Blue mussel</name>
    <dbReference type="NCBI Taxonomy" id="6550"/>
    <lineage>
        <taxon>Eukaryota</taxon>
        <taxon>Metazoa</taxon>
        <taxon>Spiralia</taxon>
        <taxon>Lophotrochozoa</taxon>
        <taxon>Mollusca</taxon>
        <taxon>Bivalvia</taxon>
        <taxon>Autobranchia</taxon>
        <taxon>Pteriomorphia</taxon>
        <taxon>Mytilida</taxon>
        <taxon>Mytiloidea</taxon>
        <taxon>Mytilidae</taxon>
        <taxon>Mytilinae</taxon>
        <taxon>Mytilus</taxon>
    </lineage>
</organism>
<evidence type="ECO:0000256" key="19">
    <source>
        <dbReference type="SAM" id="MobiDB-lite"/>
    </source>
</evidence>
<dbReference type="InterPro" id="IPR012337">
    <property type="entry name" value="RNaseH-like_sf"/>
</dbReference>
<dbReference type="InterPro" id="IPR023779">
    <property type="entry name" value="Chromodomain_CS"/>
</dbReference>
<dbReference type="InterPro" id="IPR032675">
    <property type="entry name" value="LRR_dom_sf"/>
</dbReference>
<dbReference type="InterPro" id="IPR001611">
    <property type="entry name" value="Leu-rich_rpt"/>
</dbReference>
<dbReference type="InterPro" id="IPR023415">
    <property type="entry name" value="LDLR_class-A_CS"/>
</dbReference>
<evidence type="ECO:0000256" key="12">
    <source>
        <dbReference type="ARBA" id="ARBA00022918"/>
    </source>
</evidence>
<feature type="domain" description="Integrase catalytic" evidence="24">
    <location>
        <begin position="744"/>
        <end position="910"/>
    </location>
</feature>
<feature type="transmembrane region" description="Helical" evidence="20">
    <location>
        <begin position="2090"/>
        <end position="2115"/>
    </location>
</feature>
<feature type="disulfide bond" evidence="18">
    <location>
        <begin position="1240"/>
        <end position="1255"/>
    </location>
</feature>
<keyword evidence="5 20" id="KW-0812">Transmembrane</keyword>
<dbReference type="PROSITE" id="PS51450">
    <property type="entry name" value="LRR"/>
    <property type="match status" value="2"/>
</dbReference>
<dbReference type="GO" id="GO:0016787">
    <property type="term" value="F:hydrolase activity"/>
    <property type="evidence" value="ECO:0007669"/>
    <property type="project" value="UniProtKB-KW"/>
</dbReference>
<evidence type="ECO:0000256" key="13">
    <source>
        <dbReference type="ARBA" id="ARBA00022989"/>
    </source>
</evidence>
<dbReference type="GO" id="GO:0003964">
    <property type="term" value="F:RNA-directed DNA polymerase activity"/>
    <property type="evidence" value="ECO:0007669"/>
    <property type="project" value="UniProtKB-KW"/>
</dbReference>
<feature type="disulfide bond" evidence="18">
    <location>
        <begin position="1377"/>
        <end position="1395"/>
    </location>
</feature>
<dbReference type="FunFam" id="1.10.340.70:FF:000001">
    <property type="entry name" value="Retrovirus-related Pol polyprotein from transposon gypsy-like Protein"/>
    <property type="match status" value="1"/>
</dbReference>
<dbReference type="Gene3D" id="2.40.50.40">
    <property type="match status" value="1"/>
</dbReference>
<dbReference type="PRINTS" id="PR00261">
    <property type="entry name" value="LDLRECEPTOR"/>
</dbReference>
<dbReference type="Pfam" id="PF00385">
    <property type="entry name" value="Chromo"/>
    <property type="match status" value="1"/>
</dbReference>
<keyword evidence="6" id="KW-0548">Nucleotidyltransferase</keyword>
<dbReference type="SMART" id="SM00369">
    <property type="entry name" value="LRR_TYP"/>
    <property type="match status" value="6"/>
</dbReference>
<evidence type="ECO:0000313" key="25">
    <source>
        <dbReference type="EMBL" id="CAG2224202.1"/>
    </source>
</evidence>
<feature type="transmembrane region" description="Helical" evidence="20">
    <location>
        <begin position="1922"/>
        <end position="1941"/>
    </location>
</feature>
<evidence type="ECO:0000259" key="24">
    <source>
        <dbReference type="PROSITE" id="PS50994"/>
    </source>
</evidence>
<dbReference type="SUPFAM" id="SSF53098">
    <property type="entry name" value="Ribonuclease H-like"/>
    <property type="match status" value="1"/>
</dbReference>
<feature type="disulfide bond" evidence="18">
    <location>
        <begin position="1644"/>
        <end position="1662"/>
    </location>
</feature>
<dbReference type="PANTHER" id="PTHR37984">
    <property type="entry name" value="PROTEIN CBG26694"/>
    <property type="match status" value="1"/>
</dbReference>
<feature type="disulfide bond" evidence="18">
    <location>
        <begin position="1571"/>
        <end position="1586"/>
    </location>
</feature>
<feature type="disulfide bond" evidence="18">
    <location>
        <begin position="1319"/>
        <end position="1334"/>
    </location>
</feature>
<dbReference type="FunFam" id="3.10.20.370:FF:000001">
    <property type="entry name" value="Retrovirus-related Pol polyprotein from transposon 17.6-like protein"/>
    <property type="match status" value="1"/>
</dbReference>
<feature type="disulfide bond" evidence="18">
    <location>
        <begin position="1637"/>
        <end position="1649"/>
    </location>
</feature>
<dbReference type="InterPro" id="IPR036397">
    <property type="entry name" value="RNaseH_sf"/>
</dbReference>
<keyword evidence="3" id="KW-0433">Leucine-rich repeat</keyword>
<feature type="disulfide bond" evidence="18">
    <location>
        <begin position="1592"/>
        <end position="1604"/>
    </location>
</feature>
<dbReference type="InterPro" id="IPR050951">
    <property type="entry name" value="Retrovirus_Pol_polyprotein"/>
</dbReference>
<keyword evidence="9" id="KW-0677">Repeat</keyword>
<feature type="disulfide bond" evidence="18">
    <location>
        <begin position="1513"/>
        <end position="1525"/>
    </location>
</feature>
<dbReference type="Pfam" id="PF00001">
    <property type="entry name" value="7tm_1"/>
    <property type="match status" value="1"/>
</dbReference>
<evidence type="ECO:0000256" key="7">
    <source>
        <dbReference type="ARBA" id="ARBA00022722"/>
    </source>
</evidence>
<dbReference type="InterPro" id="IPR043128">
    <property type="entry name" value="Rev_trsase/Diguanyl_cyclase"/>
</dbReference>
<dbReference type="Pfam" id="PF13855">
    <property type="entry name" value="LRR_8"/>
    <property type="match status" value="1"/>
</dbReference>
<dbReference type="SMART" id="SM00298">
    <property type="entry name" value="CHROMO"/>
    <property type="match status" value="1"/>
</dbReference>
<feature type="compositionally biased region" description="Basic and acidic residues" evidence="19">
    <location>
        <begin position="568"/>
        <end position="577"/>
    </location>
</feature>
<accession>A0A8S3SWX3</accession>
<dbReference type="PROSITE" id="PS50068">
    <property type="entry name" value="LDLRA_2"/>
    <property type="match status" value="11"/>
</dbReference>
<keyword evidence="8" id="KW-0732">Signal</keyword>
<keyword evidence="11" id="KW-0378">Hydrolase</keyword>
<name>A0A8S3SWX3_MYTED</name>
<dbReference type="PROSITE" id="PS50994">
    <property type="entry name" value="INTEGRASE"/>
    <property type="match status" value="1"/>
</dbReference>
<keyword evidence="26" id="KW-1185">Reference proteome</keyword>
<dbReference type="InterPro" id="IPR023780">
    <property type="entry name" value="Chromo_domain"/>
</dbReference>
<evidence type="ECO:0000256" key="17">
    <source>
        <dbReference type="ARBA" id="ARBA00023242"/>
    </source>
</evidence>
<keyword evidence="25" id="KW-0675">Receptor</keyword>
<dbReference type="PROSITE" id="PS01209">
    <property type="entry name" value="LDLRA_1"/>
    <property type="match status" value="4"/>
</dbReference>
<feature type="disulfide bond" evidence="18">
    <location>
        <begin position="1228"/>
        <end position="1246"/>
    </location>
</feature>
<feature type="domain" description="Chromo" evidence="21">
    <location>
        <begin position="1111"/>
        <end position="1178"/>
    </location>
</feature>
<dbReference type="SUPFAM" id="SSF54160">
    <property type="entry name" value="Chromo domain-like"/>
    <property type="match status" value="1"/>
</dbReference>
<dbReference type="EMBL" id="CAJPWZ010001798">
    <property type="protein sequence ID" value="CAG2224202.1"/>
    <property type="molecule type" value="Genomic_DNA"/>
</dbReference>
<gene>
    <name evidence="25" type="ORF">MEDL_37430</name>
</gene>
<dbReference type="CDD" id="cd09274">
    <property type="entry name" value="RNase_HI_RT_Ty3"/>
    <property type="match status" value="1"/>
</dbReference>
<evidence type="ECO:0000259" key="21">
    <source>
        <dbReference type="PROSITE" id="PS50013"/>
    </source>
</evidence>
<dbReference type="PROSITE" id="PS50262">
    <property type="entry name" value="G_PROTEIN_RECEP_F1_2"/>
    <property type="match status" value="1"/>
</dbReference>
<dbReference type="OrthoDB" id="6022531at2759"/>
<dbReference type="Pfam" id="PF17917">
    <property type="entry name" value="RT_RNaseH"/>
    <property type="match status" value="1"/>
</dbReference>
<dbReference type="Pfam" id="PF00078">
    <property type="entry name" value="RVT_1"/>
    <property type="match status" value="1"/>
</dbReference>
<dbReference type="Gene3D" id="1.20.1070.10">
    <property type="entry name" value="Rhodopsin 7-helix transmembrane proteins"/>
    <property type="match status" value="1"/>
</dbReference>
<dbReference type="SUPFAM" id="SSF56672">
    <property type="entry name" value="DNA/RNA polymerases"/>
    <property type="match status" value="1"/>
</dbReference>
<dbReference type="Pfam" id="PF17921">
    <property type="entry name" value="Integrase_H2C2"/>
    <property type="match status" value="1"/>
</dbReference>
<dbReference type="GO" id="GO:0003676">
    <property type="term" value="F:nucleic acid binding"/>
    <property type="evidence" value="ECO:0007669"/>
    <property type="project" value="InterPro"/>
</dbReference>
<dbReference type="Gene3D" id="3.30.420.10">
    <property type="entry name" value="Ribonuclease H-like superfamily/Ribonuclease H"/>
    <property type="match status" value="1"/>
</dbReference>
<feature type="transmembrane region" description="Helical" evidence="20">
    <location>
        <begin position="1997"/>
        <end position="2018"/>
    </location>
</feature>
<keyword evidence="10" id="KW-0255">Endonuclease</keyword>
<feature type="disulfide bond" evidence="18">
    <location>
        <begin position="1260"/>
        <end position="1272"/>
    </location>
</feature>
<feature type="disulfide bond" evidence="18">
    <location>
        <begin position="1493"/>
        <end position="1508"/>
    </location>
</feature>
<dbReference type="FunFam" id="3.30.420.10:FF:000032">
    <property type="entry name" value="Retrovirus-related Pol polyprotein from transposon 297-like Protein"/>
    <property type="match status" value="1"/>
</dbReference>
<evidence type="ECO:0000256" key="5">
    <source>
        <dbReference type="ARBA" id="ARBA00022692"/>
    </source>
</evidence>
<keyword evidence="15 18" id="KW-1015">Disulfide bond</keyword>
<dbReference type="GO" id="GO:0016020">
    <property type="term" value="C:membrane"/>
    <property type="evidence" value="ECO:0007669"/>
    <property type="project" value="UniProtKB-SubCell"/>
</dbReference>
<dbReference type="CDD" id="cd15137">
    <property type="entry name" value="7tmA_Relaxin_R"/>
    <property type="match status" value="1"/>
</dbReference>
<feature type="domain" description="Reverse transcriptase" evidence="23">
    <location>
        <begin position="1"/>
        <end position="312"/>
    </location>
</feature>
<dbReference type="InterPro" id="IPR016197">
    <property type="entry name" value="Chromo-like_dom_sf"/>
</dbReference>
<feature type="region of interest" description="Disordered" evidence="19">
    <location>
        <begin position="1081"/>
        <end position="1110"/>
    </location>
</feature>
<dbReference type="Gene3D" id="1.10.340.70">
    <property type="match status" value="1"/>
</dbReference>
<evidence type="ECO:0000259" key="22">
    <source>
        <dbReference type="PROSITE" id="PS50262"/>
    </source>
</evidence>
<feature type="disulfide bond" evidence="18">
    <location>
        <begin position="1520"/>
        <end position="1538"/>
    </location>
</feature>
<evidence type="ECO:0000256" key="8">
    <source>
        <dbReference type="ARBA" id="ARBA00022729"/>
    </source>
</evidence>
<dbReference type="SUPFAM" id="SSF52058">
    <property type="entry name" value="L domain-like"/>
    <property type="match status" value="1"/>
</dbReference>
<feature type="transmembrane region" description="Helical" evidence="20">
    <location>
        <begin position="2039"/>
        <end position="2060"/>
    </location>
</feature>
<evidence type="ECO:0000256" key="9">
    <source>
        <dbReference type="ARBA" id="ARBA00022737"/>
    </source>
</evidence>
<feature type="disulfide bond" evidence="18">
    <location>
        <begin position="1532"/>
        <end position="1547"/>
    </location>
</feature>
<dbReference type="SMART" id="SM00192">
    <property type="entry name" value="LDLa"/>
    <property type="match status" value="12"/>
</dbReference>
<dbReference type="InterPro" id="IPR000477">
    <property type="entry name" value="RT_dom"/>
</dbReference>
<dbReference type="FunFam" id="3.30.70.270:FF:000020">
    <property type="entry name" value="Transposon Tf2-6 polyprotein-like Protein"/>
    <property type="match status" value="1"/>
</dbReference>
<keyword evidence="13 20" id="KW-1133">Transmembrane helix</keyword>
<dbReference type="Gene3D" id="4.10.400.10">
    <property type="entry name" value="Low-density Lipoprotein Receptor"/>
    <property type="match status" value="10"/>
</dbReference>
<dbReference type="InterPro" id="IPR003591">
    <property type="entry name" value="Leu-rich_rpt_typical-subtyp"/>
</dbReference>
<feature type="disulfide bond" evidence="18">
    <location>
        <begin position="1552"/>
        <end position="1564"/>
    </location>
</feature>
<dbReference type="PROSITE" id="PS00598">
    <property type="entry name" value="CHROMO_1"/>
    <property type="match status" value="1"/>
</dbReference>
<dbReference type="Gene3D" id="3.80.10.10">
    <property type="entry name" value="Ribonuclease Inhibitor"/>
    <property type="match status" value="2"/>
</dbReference>
<feature type="disulfide bond" evidence="18">
    <location>
        <begin position="1340"/>
        <end position="1358"/>
    </location>
</feature>
<evidence type="ECO:0000313" key="26">
    <source>
        <dbReference type="Proteomes" id="UP000683360"/>
    </source>
</evidence>
<dbReference type="SUPFAM" id="SSF57424">
    <property type="entry name" value="LDL receptor-like module"/>
    <property type="match status" value="8"/>
</dbReference>
<dbReference type="InterPro" id="IPR000953">
    <property type="entry name" value="Chromo/chromo_shadow_dom"/>
</dbReference>
<sequence>MGARCLIKTYNNNSVFEILNPTNAVITLKQNTIVGNFIKIQDDKIFGELKENFEFIDSIRTGEASNSNNNYIKIATEMGIDLSKSDLSETQKYQLLTLLGQYRQAFAKDITELGCTKIGKHIIDTGDANPVRQFPYRTTPKTKEEINTHLDEMEEQGIIREKHVTMEQPHLTCSKTQWREENVLDTLGEKHAQTYSVCDMRQGFWQLELDEQSKEKTAFMTHRGQYEFNRLPYGLANSPATFNMIMNEVIRDLNWKSALVYVDDILIYSKNFEEHLCHLAALFDKLIEANLKLKPSKCQFACKEVQYLGHIITKEGIAVDPEKTASVHSFAAPKNVKEVRMFLGLCNYYRKFIHNYSKITSPLNQLLHKDQQFHWTDECQRSLETLKTKLTSAPILVFPDFNKEFILHTDASGTAIGYVLGQHDKDKKLRVIAYGGRMLRKPEQRWDVKDRECLALVVAIKQFHVYLANNKFHVYTDHIALQYLHRIKESTGRLARWSMYLQTYNFEVHYQPGKDNVCADFLSRIQHPENQRQRRLSIDEIEVTFTATDQSRKETNQQSSVIQPVQSEHSDESKHESVSAIKAVTEADNQYRNADPLLMMIETTNLTQGRIQAAQNEDEEAGQMLQYIEQNTLPQDKKKADVIVRESNHYIVSNGILFHHYYPRGKGHLSDRVIKQLVVPKSLRNDVLLSYHDAIIAAHPGIDRTYNNIRMKYYWKRMYSDIEDYVKTCIECQQGKTNPHSKRAPLQPLPATGVFERIHMDILCNLPQSAGGFNQILLVVCPFSKWCEAFPLKTGGAVETARVLYNEIICRYGPCRQILTDLGKNFTSNLVKEICKIFQITKLNTSSYHPECNAATERQNRTLATSLRMYCHDNQSTWPDYLQGVMMSFRNTIQTESTQYSPYYLVFGREPRNPIDIAIIPETTKGLSKDADSALKLIVDNLTHARKIAKTNIEAAQQKYKTQHDKNVEEPTFFILDKVWLYCTRTPVGLSPKLQRKWTGPYYIAEHIGEYTYRLRKASDNKILKAPVHANRLKKYLDPKNRPTNPPNEVNEDNDLNPEELMDMPEILDRVNDTIINHTQNQVGKNNQNDQTQLHKDKQPSQNPNPQQDIYDVERILKCRKRGNIKQYLIKWQGYSSSQNTWEPSNNLPNNLIQHFHAQSQILSQYLNEELVVTDFVKCEGKDVFHCDDTQAECISKDKICNGVNECSTGRDESVEECGCLKDIEFQCNASVCIDMIRRCDTKQDCVDGKDEEGCAVYECPPTHSKCKNHFCVPRDAACNFENDCGDWSDEQHCEYSDCYHQSQFRCNNSQCIFYGYLCDGEINCEDASDETNCGSYFRCGDGTYKNMDLVCDGWVDCNDQSDETNCGPCKADDYHCGNGRCIRLSNVCDGKCDCGYSCDDENTCDNYSCTVGENYPCRFHHTTTVRCIDKKYLCDDRNDCWNAESGSDESLCLKPNQTCADLPYLAERHIEKYFICPEGRCLPASGPENATCNYFYDCLNGEDEVGCMFPDCAVDEYRCTNHQCIPASRQCDGNFDCFDRTDEANCGLTACQTGEIKCRSGQCIPEVWWCDYVRDCPDGSDETQCPERRSCGSNEFTCKNGQCIDMNHVCYYDPDNLTRKGCADKSHLLNCSSWQCRDGQFKCNKSFCIDGQRLCDGVPDCTETYVDETNCPYSCPYQVDVCICKEDEMNCTNLGLEDLPEYLTLERNLIKFVLAGNRIGMTFNTDTFFDLDRLSYLDMSNNLITELPDGVFQNLFRLVTLNLKDNQIRRLGNGSFSGLTSVRALYLSGNGIEEIYPSAFVGLSQLQTLDLSHQRLVTLQSGTFLGLRSLFSLDLSYNTIQIIQGGGLNGLLKLLTLDISNNEIMMIESNAFHGLPNLRTLHTDEFPYCCMVKTVENCYPKPDEFSSCEDLMSNFVLRTSIWILGSLACFGNLLVIGWRIKDFKNGKVHSFLIANLAIGDFFMGVYLMIIAVVDTYYRGNYYIYDRYWRESVMCKFAGFISTLSSELSVLTLTVITIDRLVCIIFPLKLKRLGMKEALIVMPSLWVLVVFLSACPLLGIEYFENFYGRSGVCLAFHITPDHVGGWEYSVFVFLVLNFVSFLLIFLSYLWMFFVAKKTTTAVRKSKALSDKSMAKRMTLIVMTDFMCWVPIILLGFASLGGAHVPQQVYAWIAVFVLPLNSAINPVLYTISTATFLGNVRKRACRFRKSFTGGGSYRSTDTKHSIVDDKYMWHRNSGYRQLELTRLRGLNKSYSLTVHNNHSTISRM</sequence>
<keyword evidence="4" id="KW-0808">Transferase</keyword>
<feature type="disulfide bond" evidence="18">
    <location>
        <begin position="1267"/>
        <end position="1285"/>
    </location>
</feature>
<feature type="disulfide bond" evidence="18">
    <location>
        <begin position="1307"/>
        <end position="1325"/>
    </location>
</feature>
<comment type="caution">
    <text evidence="25">The sequence shown here is derived from an EMBL/GenBank/DDBJ whole genome shotgun (WGS) entry which is preliminary data.</text>
</comment>
<feature type="transmembrane region" description="Helical" evidence="20">
    <location>
        <begin position="2169"/>
        <end position="2199"/>
    </location>
</feature>
<dbReference type="InterPro" id="IPR002172">
    <property type="entry name" value="LDrepeatLR_classA_rpt"/>
</dbReference>
<keyword evidence="14 20" id="KW-0472">Membrane</keyword>
<evidence type="ECO:0000256" key="11">
    <source>
        <dbReference type="ARBA" id="ARBA00022801"/>
    </source>
</evidence>
<feature type="transmembrane region" description="Helical" evidence="20">
    <location>
        <begin position="1953"/>
        <end position="1977"/>
    </location>
</feature>
<dbReference type="FunFam" id="3.30.70.270:FF:000003">
    <property type="entry name" value="Transposon Ty3-G Gag-Pol polyprotein"/>
    <property type="match status" value="1"/>
</dbReference>
<dbReference type="InterPro" id="IPR017452">
    <property type="entry name" value="GPCR_Rhodpsn_7TM"/>
</dbReference>
<dbReference type="FunFam" id="1.20.1070.10:FF:000333">
    <property type="entry name" value="Relaxin receptor 1"/>
    <property type="match status" value="1"/>
</dbReference>
<dbReference type="InterPro" id="IPR001584">
    <property type="entry name" value="Integrase_cat-core"/>
</dbReference>
<dbReference type="InterPro" id="IPR043502">
    <property type="entry name" value="DNA/RNA_pol_sf"/>
</dbReference>
<evidence type="ECO:0000256" key="16">
    <source>
        <dbReference type="ARBA" id="ARBA00023180"/>
    </source>
</evidence>
<dbReference type="Proteomes" id="UP000683360">
    <property type="component" value="Unassembled WGS sequence"/>
</dbReference>
<evidence type="ECO:0000259" key="23">
    <source>
        <dbReference type="PROSITE" id="PS50878"/>
    </source>
</evidence>
<evidence type="ECO:0000256" key="1">
    <source>
        <dbReference type="ARBA" id="ARBA00004123"/>
    </source>
</evidence>
<evidence type="ECO:0000256" key="6">
    <source>
        <dbReference type="ARBA" id="ARBA00022695"/>
    </source>
</evidence>
<dbReference type="CDD" id="cd00024">
    <property type="entry name" value="CD_CSD"/>
    <property type="match status" value="1"/>
</dbReference>
<evidence type="ECO:0000256" key="4">
    <source>
        <dbReference type="ARBA" id="ARBA00022679"/>
    </source>
</evidence>
<dbReference type="Gene3D" id="3.10.20.370">
    <property type="match status" value="1"/>
</dbReference>
<keyword evidence="12" id="KW-0695">RNA-directed DNA polymerase</keyword>
<keyword evidence="7" id="KW-0540">Nuclease</keyword>
<comment type="subcellular location">
    <subcellularLocation>
        <location evidence="2">Membrane</location>
    </subcellularLocation>
    <subcellularLocation>
        <location evidence="1">Nucleus</location>
    </subcellularLocation>
</comment>
<dbReference type="FunFam" id="4.10.400.10:FF:000034">
    <property type="entry name" value="Low-density lipoprotein receptor-related protein 2"/>
    <property type="match status" value="1"/>
</dbReference>
<comment type="caution">
    <text evidence="18">Lacks conserved residue(s) required for the propagation of feature annotation.</text>
</comment>
<dbReference type="SUPFAM" id="SSF81321">
    <property type="entry name" value="Family A G protein-coupled receptor-like"/>
    <property type="match status" value="1"/>
</dbReference>
<feature type="transmembrane region" description="Helical" evidence="20">
    <location>
        <begin position="2136"/>
        <end position="2157"/>
    </location>
</feature>
<feature type="compositionally biased region" description="Polar residues" evidence="19">
    <location>
        <begin position="1081"/>
        <end position="1092"/>
    </location>
</feature>
<dbReference type="CDD" id="cd01647">
    <property type="entry name" value="RT_LTR"/>
    <property type="match status" value="1"/>
</dbReference>
<dbReference type="CDD" id="cd00112">
    <property type="entry name" value="LDLa"/>
    <property type="match status" value="10"/>
</dbReference>
<proteinExistence type="predicted"/>
<evidence type="ECO:0000256" key="18">
    <source>
        <dbReference type="PROSITE-ProRule" id="PRU00124"/>
    </source>
</evidence>
<feature type="domain" description="G-protein coupled receptors family 1 profile" evidence="22">
    <location>
        <begin position="1932"/>
        <end position="2188"/>
    </location>
</feature>
<keyword evidence="17" id="KW-0539">Nucleus</keyword>
<dbReference type="Gene3D" id="3.10.10.10">
    <property type="entry name" value="HIV Type 1 Reverse Transcriptase, subunit A, domain 1"/>
    <property type="match status" value="1"/>
</dbReference>
<evidence type="ECO:0000256" key="2">
    <source>
        <dbReference type="ARBA" id="ARBA00004370"/>
    </source>
</evidence>
<dbReference type="InterPro" id="IPR041588">
    <property type="entry name" value="Integrase_H2C2"/>
</dbReference>
<feature type="disulfide bond" evidence="18">
    <location>
        <begin position="1279"/>
        <end position="1294"/>
    </location>
</feature>
<dbReference type="InterPro" id="IPR036055">
    <property type="entry name" value="LDL_receptor-like_sf"/>
</dbReference>
<evidence type="ECO:0000256" key="3">
    <source>
        <dbReference type="ARBA" id="ARBA00022614"/>
    </source>
</evidence>
<dbReference type="PROSITE" id="PS50013">
    <property type="entry name" value="CHROMO_2"/>
    <property type="match status" value="1"/>
</dbReference>
<evidence type="ECO:0000256" key="14">
    <source>
        <dbReference type="ARBA" id="ARBA00023136"/>
    </source>
</evidence>
<keyword evidence="16" id="KW-0325">Glycoprotein</keyword>
<dbReference type="GO" id="GO:0004930">
    <property type="term" value="F:G protein-coupled receptor activity"/>
    <property type="evidence" value="ECO:0007669"/>
    <property type="project" value="InterPro"/>
</dbReference>
<dbReference type="Pfam" id="PF00057">
    <property type="entry name" value="Ldl_recept_a"/>
    <property type="match status" value="6"/>
</dbReference>
<feature type="compositionally biased region" description="Polar residues" evidence="19">
    <location>
        <begin position="556"/>
        <end position="567"/>
    </location>
</feature>
<feature type="region of interest" description="Disordered" evidence="19">
    <location>
        <begin position="548"/>
        <end position="577"/>
    </location>
</feature>
<dbReference type="PROSITE" id="PS50878">
    <property type="entry name" value="RT_POL"/>
    <property type="match status" value="1"/>
</dbReference>
<feature type="disulfide bond" evidence="18">
    <location>
        <begin position="1559"/>
        <end position="1577"/>
    </location>
</feature>
<dbReference type="PANTHER" id="PTHR37984:SF5">
    <property type="entry name" value="PROTEIN NYNRIN-LIKE"/>
    <property type="match status" value="1"/>
</dbReference>
<dbReference type="GO" id="GO:0004519">
    <property type="term" value="F:endonuclease activity"/>
    <property type="evidence" value="ECO:0007669"/>
    <property type="project" value="UniProtKB-KW"/>
</dbReference>
<evidence type="ECO:0000256" key="15">
    <source>
        <dbReference type="ARBA" id="ARBA00023157"/>
    </source>
</evidence>
<reference evidence="25" key="1">
    <citation type="submission" date="2021-03" db="EMBL/GenBank/DDBJ databases">
        <authorList>
            <person name="Bekaert M."/>
        </authorList>
    </citation>
    <scope>NUCLEOTIDE SEQUENCE</scope>
</reference>
<feature type="region of interest" description="Disordered" evidence="19">
    <location>
        <begin position="1036"/>
        <end position="1057"/>
    </location>
</feature>
<dbReference type="InterPro" id="IPR041373">
    <property type="entry name" value="RT_RNaseH"/>
</dbReference>
<feature type="disulfide bond" evidence="18">
    <location>
        <begin position="1352"/>
        <end position="1367"/>
    </location>
</feature>